<evidence type="ECO:0000259" key="1">
    <source>
        <dbReference type="Pfam" id="PF05099"/>
    </source>
</evidence>
<name>A0A917A6X1_9RHOB</name>
<evidence type="ECO:0000313" key="2">
    <source>
        <dbReference type="EMBL" id="GGE30653.1"/>
    </source>
</evidence>
<dbReference type="Pfam" id="PF05099">
    <property type="entry name" value="TerB"/>
    <property type="match status" value="1"/>
</dbReference>
<accession>A0A917A6X1</accession>
<comment type="caution">
    <text evidence="2">The sequence shown here is derived from an EMBL/GenBank/DDBJ whole genome shotgun (WGS) entry which is preliminary data.</text>
</comment>
<feature type="domain" description="Co-chaperone DjlA N-terminal" evidence="1">
    <location>
        <begin position="36"/>
        <end position="152"/>
    </location>
</feature>
<dbReference type="CDD" id="cd07313">
    <property type="entry name" value="terB_like_2"/>
    <property type="match status" value="1"/>
</dbReference>
<dbReference type="Gene3D" id="1.10.3680.10">
    <property type="entry name" value="TerB-like"/>
    <property type="match status" value="1"/>
</dbReference>
<evidence type="ECO:0000313" key="3">
    <source>
        <dbReference type="Proteomes" id="UP000612855"/>
    </source>
</evidence>
<reference evidence="3" key="1">
    <citation type="journal article" date="2019" name="Int. J. Syst. Evol. Microbiol.">
        <title>The Global Catalogue of Microorganisms (GCM) 10K type strain sequencing project: providing services to taxonomists for standard genome sequencing and annotation.</title>
        <authorList>
            <consortium name="The Broad Institute Genomics Platform"/>
            <consortium name="The Broad Institute Genome Sequencing Center for Infectious Disease"/>
            <person name="Wu L."/>
            <person name="Ma J."/>
        </authorList>
    </citation>
    <scope>NUCLEOTIDE SEQUENCE [LARGE SCALE GENOMIC DNA]</scope>
    <source>
        <strain evidence="3">CGMCC 1.12664</strain>
    </source>
</reference>
<proteinExistence type="predicted"/>
<dbReference type="EMBL" id="BMFJ01000001">
    <property type="protein sequence ID" value="GGE30653.1"/>
    <property type="molecule type" value="Genomic_DNA"/>
</dbReference>
<dbReference type="InterPro" id="IPR007791">
    <property type="entry name" value="DjlA_N"/>
</dbReference>
<keyword evidence="3" id="KW-1185">Reference proteome</keyword>
<protein>
    <recommendedName>
        <fullName evidence="1">Co-chaperone DjlA N-terminal domain-containing protein</fullName>
    </recommendedName>
</protein>
<gene>
    <name evidence="2" type="ORF">GCM10011360_18350</name>
</gene>
<dbReference type="Proteomes" id="UP000612855">
    <property type="component" value="Unassembled WGS sequence"/>
</dbReference>
<dbReference type="SUPFAM" id="SSF158682">
    <property type="entry name" value="TerB-like"/>
    <property type="match status" value="1"/>
</dbReference>
<organism evidence="2 3">
    <name type="scientific">Primorskyibacter flagellatus</name>
    <dbReference type="NCBI Taxonomy" id="1387277"/>
    <lineage>
        <taxon>Bacteria</taxon>
        <taxon>Pseudomonadati</taxon>
        <taxon>Pseudomonadota</taxon>
        <taxon>Alphaproteobacteria</taxon>
        <taxon>Rhodobacterales</taxon>
        <taxon>Roseobacteraceae</taxon>
        <taxon>Primorskyibacter</taxon>
    </lineage>
</organism>
<dbReference type="AlphaFoldDB" id="A0A917A6X1"/>
<sequence length="157" mass="17193">MIGATIKGDYIEQMFSEFLTRLVRPAPEPLADADARLALTALLVRIARSDGSYDRAERDTIMRICSGRYAMNTGEASALVAEAEQLEGEAPDTVRFTRAIKDAVAYEDRLGVIEAMWTVVMADGTRDPEEDALLRLAASLLGVTDQDSNAARLRVSR</sequence>
<dbReference type="InterPro" id="IPR029024">
    <property type="entry name" value="TerB-like"/>
</dbReference>